<accession>A0A7J6XE46</accession>
<dbReference type="InterPro" id="IPR020472">
    <property type="entry name" value="WD40_PAC1"/>
</dbReference>
<evidence type="ECO:0000313" key="5">
    <source>
        <dbReference type="EMBL" id="KAF5206642.1"/>
    </source>
</evidence>
<comment type="caution">
    <text evidence="5">The sequence shown here is derived from an EMBL/GenBank/DDBJ whole genome shotgun (WGS) entry which is preliminary data.</text>
</comment>
<evidence type="ECO:0000256" key="1">
    <source>
        <dbReference type="ARBA" id="ARBA00022574"/>
    </source>
</evidence>
<evidence type="ECO:0000256" key="4">
    <source>
        <dbReference type="SAM" id="Phobius"/>
    </source>
</evidence>
<organism evidence="5 6">
    <name type="scientific">Thalictrum thalictroides</name>
    <name type="common">Rue-anemone</name>
    <name type="synonym">Anemone thalictroides</name>
    <dbReference type="NCBI Taxonomy" id="46969"/>
    <lineage>
        <taxon>Eukaryota</taxon>
        <taxon>Viridiplantae</taxon>
        <taxon>Streptophyta</taxon>
        <taxon>Embryophyta</taxon>
        <taxon>Tracheophyta</taxon>
        <taxon>Spermatophyta</taxon>
        <taxon>Magnoliopsida</taxon>
        <taxon>Ranunculales</taxon>
        <taxon>Ranunculaceae</taxon>
        <taxon>Thalictroideae</taxon>
        <taxon>Thalictrum</taxon>
    </lineage>
</organism>
<dbReference type="InterPro" id="IPR051179">
    <property type="entry name" value="WD_repeat_multifunction"/>
</dbReference>
<evidence type="ECO:0000313" key="6">
    <source>
        <dbReference type="Proteomes" id="UP000554482"/>
    </source>
</evidence>
<dbReference type="PROSITE" id="PS50082">
    <property type="entry name" value="WD_REPEATS_2"/>
    <property type="match status" value="3"/>
</dbReference>
<feature type="transmembrane region" description="Helical" evidence="4">
    <location>
        <begin position="238"/>
        <end position="258"/>
    </location>
</feature>
<dbReference type="InterPro" id="IPR015943">
    <property type="entry name" value="WD40/YVTN_repeat-like_dom_sf"/>
</dbReference>
<keyword evidence="6" id="KW-1185">Reference proteome</keyword>
<keyword evidence="4" id="KW-0472">Membrane</keyword>
<dbReference type="PANTHER" id="PTHR19857">
    <property type="entry name" value="MITOCHONDRIAL DIVISION PROTEIN 1-RELATED"/>
    <property type="match status" value="1"/>
</dbReference>
<reference evidence="5 6" key="1">
    <citation type="submission" date="2020-06" db="EMBL/GenBank/DDBJ databases">
        <title>Transcriptomic and genomic resources for Thalictrum thalictroides and T. hernandezii: Facilitating candidate gene discovery in an emerging model plant lineage.</title>
        <authorList>
            <person name="Arias T."/>
            <person name="Riano-Pachon D.M."/>
            <person name="Di Stilio V.S."/>
        </authorList>
    </citation>
    <scope>NUCLEOTIDE SEQUENCE [LARGE SCALE GENOMIC DNA]</scope>
    <source>
        <strain evidence="6">cv. WT478/WT964</strain>
        <tissue evidence="5">Leaves</tissue>
    </source>
</reference>
<evidence type="ECO:0000256" key="3">
    <source>
        <dbReference type="PROSITE-ProRule" id="PRU00221"/>
    </source>
</evidence>
<protein>
    <submittedName>
        <fullName evidence="5">Lipid phosphate phosphatase</fullName>
    </submittedName>
</protein>
<proteinExistence type="predicted"/>
<name>A0A7J6XE46_THATH</name>
<dbReference type="OrthoDB" id="10261640at2759"/>
<feature type="repeat" description="WD" evidence="3">
    <location>
        <begin position="15"/>
        <end position="47"/>
    </location>
</feature>
<dbReference type="PROSITE" id="PS50294">
    <property type="entry name" value="WD_REPEATS_REGION"/>
    <property type="match status" value="1"/>
</dbReference>
<feature type="repeat" description="WD" evidence="3">
    <location>
        <begin position="65"/>
        <end position="91"/>
    </location>
</feature>
<dbReference type="PRINTS" id="PR00320">
    <property type="entry name" value="GPROTEINBRPT"/>
</dbReference>
<dbReference type="PANTHER" id="PTHR19857:SF8">
    <property type="entry name" value="ANGIO-ASSOCIATED MIGRATORY CELL PROTEIN"/>
    <property type="match status" value="1"/>
</dbReference>
<keyword evidence="2" id="KW-0677">Repeat</keyword>
<dbReference type="InterPro" id="IPR036322">
    <property type="entry name" value="WD40_repeat_dom_sf"/>
</dbReference>
<dbReference type="PROSITE" id="PS00678">
    <property type="entry name" value="WD_REPEATS_1"/>
    <property type="match status" value="2"/>
</dbReference>
<keyword evidence="4" id="KW-0812">Transmembrane</keyword>
<sequence>MKTLVHLSSHNSSDSLTFSSDGQLLASGGLDGLIQVWDVSSGSLKHTLEGPEGGIEVIIQYINYNQQTICTGSEDASLRIWNPKSGENLHVIRGHPYHTEGLTCSTITSDSTLAITGSKDNYVRVVNITTGKLLSPLWVVTSLLAHTDSIECIGLGQSFQWAATGSMDHRLIIWDLQHSSVRLTCEHEDGVTCLEWLGSSSRVATGCMDGRGMREVQLGQHTVRSHGREVARTHMHDWLMLLLLVAIEIVMDVIHPFYRFVGKDMMTDLKYPLKENTVPFWAVQIYSSLLPILVILFIYYRRRDVYDLHHGIL</sequence>
<dbReference type="AlphaFoldDB" id="A0A7J6XE46"/>
<dbReference type="SMART" id="SM00320">
    <property type="entry name" value="WD40"/>
    <property type="match status" value="5"/>
</dbReference>
<keyword evidence="4" id="KW-1133">Transmembrane helix</keyword>
<keyword evidence="1 3" id="KW-0853">WD repeat</keyword>
<dbReference type="Gene3D" id="2.130.10.10">
    <property type="entry name" value="YVTN repeat-like/Quinoprotein amine dehydrogenase"/>
    <property type="match status" value="2"/>
</dbReference>
<dbReference type="InterPro" id="IPR001680">
    <property type="entry name" value="WD40_rpt"/>
</dbReference>
<evidence type="ECO:0000256" key="2">
    <source>
        <dbReference type="ARBA" id="ARBA00022737"/>
    </source>
</evidence>
<dbReference type="EMBL" id="JABWDY010002464">
    <property type="protein sequence ID" value="KAF5206642.1"/>
    <property type="molecule type" value="Genomic_DNA"/>
</dbReference>
<dbReference type="SUPFAM" id="SSF50978">
    <property type="entry name" value="WD40 repeat-like"/>
    <property type="match status" value="1"/>
</dbReference>
<feature type="repeat" description="WD" evidence="3">
    <location>
        <begin position="143"/>
        <end position="184"/>
    </location>
</feature>
<feature type="non-terminal residue" evidence="5">
    <location>
        <position position="1"/>
    </location>
</feature>
<dbReference type="Pfam" id="PF00400">
    <property type="entry name" value="WD40"/>
    <property type="match status" value="5"/>
</dbReference>
<gene>
    <name evidence="5" type="ORF">FRX31_003772</name>
</gene>
<dbReference type="InterPro" id="IPR019775">
    <property type="entry name" value="WD40_repeat_CS"/>
</dbReference>
<dbReference type="Proteomes" id="UP000554482">
    <property type="component" value="Unassembled WGS sequence"/>
</dbReference>
<feature type="transmembrane region" description="Helical" evidence="4">
    <location>
        <begin position="278"/>
        <end position="300"/>
    </location>
</feature>